<feature type="transmembrane region" description="Helical" evidence="8">
    <location>
        <begin position="43"/>
        <end position="60"/>
    </location>
</feature>
<feature type="domain" description="Major facilitator superfamily (MFS) profile" evidence="9">
    <location>
        <begin position="47"/>
        <end position="468"/>
    </location>
</feature>
<dbReference type="FunFam" id="1.20.1250.20:FF:000034">
    <property type="entry name" value="MFS general substrate transporter"/>
    <property type="match status" value="1"/>
</dbReference>
<dbReference type="GO" id="GO:0006351">
    <property type="term" value="P:DNA-templated transcription"/>
    <property type="evidence" value="ECO:0007669"/>
    <property type="project" value="InterPro"/>
</dbReference>
<evidence type="ECO:0000313" key="10">
    <source>
        <dbReference type="EMBL" id="KXH34543.1"/>
    </source>
</evidence>
<feature type="transmembrane region" description="Helical" evidence="8">
    <location>
        <begin position="408"/>
        <end position="428"/>
    </location>
</feature>
<evidence type="ECO:0000256" key="6">
    <source>
        <dbReference type="ARBA" id="ARBA00023242"/>
    </source>
</evidence>
<feature type="transmembrane region" description="Helical" evidence="8">
    <location>
        <begin position="173"/>
        <end position="194"/>
    </location>
</feature>
<evidence type="ECO:0000256" key="7">
    <source>
        <dbReference type="SAM" id="MobiDB-lite"/>
    </source>
</evidence>
<keyword evidence="5 8" id="KW-0472">Membrane</keyword>
<dbReference type="GO" id="GO:0022857">
    <property type="term" value="F:transmembrane transporter activity"/>
    <property type="evidence" value="ECO:0007669"/>
    <property type="project" value="InterPro"/>
</dbReference>
<protein>
    <recommendedName>
        <fullName evidence="9">Major facilitator superfamily (MFS) profile domain-containing protein</fullName>
    </recommendedName>
</protein>
<feature type="transmembrane region" description="Helical" evidence="8">
    <location>
        <begin position="347"/>
        <end position="367"/>
    </location>
</feature>
<feature type="transmembrane region" description="Helical" evidence="8">
    <location>
        <begin position="318"/>
        <end position="338"/>
    </location>
</feature>
<dbReference type="InterPro" id="IPR020846">
    <property type="entry name" value="MFS_dom"/>
</dbReference>
<keyword evidence="6" id="KW-0539">Nucleus</keyword>
<keyword evidence="2" id="KW-0813">Transport</keyword>
<dbReference type="AlphaFoldDB" id="A0A135SF62"/>
<feature type="transmembrane region" description="Helical" evidence="8">
    <location>
        <begin position="286"/>
        <end position="306"/>
    </location>
</feature>
<comment type="caution">
    <text evidence="10">The sequence shown here is derived from an EMBL/GenBank/DDBJ whole genome shotgun (WGS) entry which is preliminary data.</text>
</comment>
<dbReference type="GO" id="GO:0003677">
    <property type="term" value="F:DNA binding"/>
    <property type="evidence" value="ECO:0007669"/>
    <property type="project" value="InterPro"/>
</dbReference>
<gene>
    <name evidence="10" type="ORF">CSIM01_00454</name>
</gene>
<dbReference type="PROSITE" id="PS50850">
    <property type="entry name" value="MFS"/>
    <property type="match status" value="1"/>
</dbReference>
<evidence type="ECO:0000313" key="11">
    <source>
        <dbReference type="Proteomes" id="UP000070328"/>
    </source>
</evidence>
<dbReference type="PANTHER" id="PTHR43791">
    <property type="entry name" value="PERMEASE-RELATED"/>
    <property type="match status" value="1"/>
</dbReference>
<feature type="transmembrane region" description="Helical" evidence="8">
    <location>
        <begin position="86"/>
        <end position="106"/>
    </location>
</feature>
<dbReference type="InterPro" id="IPR036259">
    <property type="entry name" value="MFS_trans_sf"/>
</dbReference>
<comment type="subcellular location">
    <subcellularLocation>
        <location evidence="1">Membrane</location>
        <topology evidence="1">Multi-pass membrane protein</topology>
    </subcellularLocation>
</comment>
<feature type="compositionally biased region" description="Basic and acidic residues" evidence="7">
    <location>
        <begin position="479"/>
        <end position="497"/>
    </location>
</feature>
<feature type="transmembrane region" description="Helical" evidence="8">
    <location>
        <begin position="206"/>
        <end position="228"/>
    </location>
</feature>
<dbReference type="PANTHER" id="PTHR43791:SF18">
    <property type="entry name" value="NICOTINIC ACID TRANSPORTER TNA1, PUTATIVE (AFU_ORTHOLOGUE AFUA_3G03820)-RELATED"/>
    <property type="match status" value="1"/>
</dbReference>
<dbReference type="GO" id="GO:0008270">
    <property type="term" value="F:zinc ion binding"/>
    <property type="evidence" value="ECO:0007669"/>
    <property type="project" value="InterPro"/>
</dbReference>
<keyword evidence="11" id="KW-1185">Reference proteome</keyword>
<dbReference type="InterPro" id="IPR011701">
    <property type="entry name" value="MFS"/>
</dbReference>
<name>A0A135SF62_9PEZI</name>
<feature type="transmembrane region" description="Helical" evidence="8">
    <location>
        <begin position="373"/>
        <end position="396"/>
    </location>
</feature>
<evidence type="ECO:0000256" key="2">
    <source>
        <dbReference type="ARBA" id="ARBA00022448"/>
    </source>
</evidence>
<evidence type="ECO:0000259" key="9">
    <source>
        <dbReference type="PROSITE" id="PS50850"/>
    </source>
</evidence>
<dbReference type="CDD" id="cd12148">
    <property type="entry name" value="fungal_TF_MHR"/>
    <property type="match status" value="1"/>
</dbReference>
<dbReference type="Pfam" id="PF04082">
    <property type="entry name" value="Fungal_trans"/>
    <property type="match status" value="1"/>
</dbReference>
<dbReference type="Pfam" id="PF07690">
    <property type="entry name" value="MFS_1"/>
    <property type="match status" value="1"/>
</dbReference>
<dbReference type="Gene3D" id="1.20.1250.20">
    <property type="entry name" value="MFS general substrate transporter like domains"/>
    <property type="match status" value="2"/>
</dbReference>
<dbReference type="Proteomes" id="UP000070328">
    <property type="component" value="Unassembled WGS sequence"/>
</dbReference>
<evidence type="ECO:0000256" key="1">
    <source>
        <dbReference type="ARBA" id="ARBA00004141"/>
    </source>
</evidence>
<dbReference type="SUPFAM" id="SSF103473">
    <property type="entry name" value="MFS general substrate transporter"/>
    <property type="match status" value="1"/>
</dbReference>
<feature type="transmembrane region" description="Helical" evidence="8">
    <location>
        <begin position="113"/>
        <end position="133"/>
    </location>
</feature>
<organism evidence="10 11">
    <name type="scientific">Colletotrichum simmondsii</name>
    <dbReference type="NCBI Taxonomy" id="703756"/>
    <lineage>
        <taxon>Eukaryota</taxon>
        <taxon>Fungi</taxon>
        <taxon>Dikarya</taxon>
        <taxon>Ascomycota</taxon>
        <taxon>Pezizomycotina</taxon>
        <taxon>Sordariomycetes</taxon>
        <taxon>Hypocreomycetidae</taxon>
        <taxon>Glomerellales</taxon>
        <taxon>Glomerellaceae</taxon>
        <taxon>Colletotrichum</taxon>
        <taxon>Colletotrichum acutatum species complex</taxon>
    </lineage>
</organism>
<feature type="transmembrane region" description="Helical" evidence="8">
    <location>
        <begin position="440"/>
        <end position="461"/>
    </location>
</feature>
<dbReference type="FunFam" id="1.20.1250.20:FF:000013">
    <property type="entry name" value="MFS general substrate transporter"/>
    <property type="match status" value="1"/>
</dbReference>
<dbReference type="SMART" id="SM00906">
    <property type="entry name" value="Fungal_trans"/>
    <property type="match status" value="1"/>
</dbReference>
<dbReference type="EMBL" id="JFBX01000586">
    <property type="protein sequence ID" value="KXH34543.1"/>
    <property type="molecule type" value="Genomic_DNA"/>
</dbReference>
<feature type="compositionally biased region" description="Polar residues" evidence="7">
    <location>
        <begin position="1000"/>
        <end position="1017"/>
    </location>
</feature>
<keyword evidence="4 8" id="KW-1133">Transmembrane helix</keyword>
<feature type="transmembrane region" description="Helical" evidence="8">
    <location>
        <begin position="139"/>
        <end position="161"/>
    </location>
</feature>
<evidence type="ECO:0000256" key="4">
    <source>
        <dbReference type="ARBA" id="ARBA00022989"/>
    </source>
</evidence>
<dbReference type="InterPro" id="IPR007219">
    <property type="entry name" value="XnlR_reg_dom"/>
</dbReference>
<evidence type="ECO:0000256" key="8">
    <source>
        <dbReference type="SAM" id="Phobius"/>
    </source>
</evidence>
<reference evidence="10 11" key="1">
    <citation type="submission" date="2014-02" db="EMBL/GenBank/DDBJ databases">
        <title>The genome sequence of Colletotrichum simmondsii CBS122122.</title>
        <authorList>
            <person name="Baroncelli R."/>
            <person name="Thon M.R."/>
        </authorList>
    </citation>
    <scope>NUCLEOTIDE SEQUENCE [LARGE SCALE GENOMIC DNA]</scope>
    <source>
        <strain evidence="10 11">CBS122122</strain>
    </source>
</reference>
<accession>A0A135SF62</accession>
<proteinExistence type="predicted"/>
<keyword evidence="3 8" id="KW-0812">Transmembrane</keyword>
<feature type="region of interest" description="Disordered" evidence="7">
    <location>
        <begin position="999"/>
        <end position="1033"/>
    </location>
</feature>
<dbReference type="GO" id="GO:0016020">
    <property type="term" value="C:membrane"/>
    <property type="evidence" value="ECO:0007669"/>
    <property type="project" value="UniProtKB-SubCell"/>
</dbReference>
<sequence length="1106" mass="123757">MDNKVTAKHLEGRVGPIQDLTGIDESNLPRYNDKTTQKVLHKIDWRLLPMLTLLYILSYLDRGNIGNAKVAGMNQDLGLSSKQYNLVLTLLFIPYTTFEVPSNLVLKLMRPSVWMAILVVSWGSVVVGTGFVTGYRSLMAARIVLGVCEAGFFPAASYLLSEWYCRFELQWRLSIFFSAASLAGAFSGLLAFALEKMDGLGGLEGWRWIFVVEGIFTSVVGMTLPWTLPDSPETASFLTPGEKALIKTRLEQDAGTTAGMVKTSEGFKWMYLKAAFTDWKIRFTVFIYWGNTVPIYGFIFTVPTIIHQLGYSSAQAQLLTIPVYAVGALATLLISWIADRHQRRWKFVALSYSISLVGCVGLLAIPHPRYPGLTYAFLFALPAGMYPAVISLVSWVSNNLSPTWKRATGIAISVMMGNLGGMIGSNIYMAEEAPHYWTGYGVSVACLMLAICCTLILRFAYDRENKKRNMISEAEVRAHYTQDQSDHSHHQSDETHQSEQPQSAEAWQPLPTVNGVDSQLVASAPAQLPSFIRPFPLHIVARDIEYLTDKDALTIPDRDLRDELLRTYAEIVHPFMPALDLHEFLGCILEPRPNSISLLLFQAVMFASVAFVEEECLRARGFSSRKAARKVFFARVRLLYGLDCEQDRLALIQSLLMMTYWYDRPEDEKDTWYWMGIAFSLAQVAGLHRDPKHLPIPEREKWLRRRIWWSCVMRDRLLALGIRRPARIRDHDFDVSELTVDDFDLSPASDALLGLLGESRLTCADPAARTAMAAACVDLTKLCVCLGHILHSQYSVLGPHAVGSEYFFKVIVMPKRSERQAQDLHKCDAELAEWFHERDARSRYAPGTTPTEDKAERIIRLHRSQLRMKYLTTMCVLHRPQVFCSAPGPEFGVTRASSREKLTEAAVAMTKLAFEMELSDQLRYLSTSSIPAFLSAALVHVLEVRSPDEEVRNISIGRFYQCFHVLSELQEMYASADYAVRFLEMVLDRMNTKIPMLRLNSGSTSRQGSQSCKSSTALVGGPSSKHRAGRTSSSAEPLNALCADQTQSLTPFLGSFDTWPVIADGLLMANNSQPEVETVSEPLFASAWADVDSLLPVLIDNASSSG</sequence>
<feature type="transmembrane region" description="Helical" evidence="8">
    <location>
        <begin position="595"/>
        <end position="612"/>
    </location>
</feature>
<evidence type="ECO:0000256" key="5">
    <source>
        <dbReference type="ARBA" id="ARBA00023136"/>
    </source>
</evidence>
<evidence type="ECO:0000256" key="3">
    <source>
        <dbReference type="ARBA" id="ARBA00022692"/>
    </source>
</evidence>
<feature type="region of interest" description="Disordered" evidence="7">
    <location>
        <begin position="479"/>
        <end position="505"/>
    </location>
</feature>